<dbReference type="CDD" id="cd10206">
    <property type="entry name" value="ASKHA_NBD_Arp8-like"/>
    <property type="match status" value="1"/>
</dbReference>
<dbReference type="OrthoDB" id="5572108at2759"/>
<dbReference type="Gene3D" id="3.30.420.40">
    <property type="match status" value="2"/>
</dbReference>
<evidence type="ECO:0000313" key="3">
    <source>
        <dbReference type="EMBL" id="KAF2663762.1"/>
    </source>
</evidence>
<dbReference type="EMBL" id="MU004244">
    <property type="protein sequence ID" value="KAF2663762.1"/>
    <property type="molecule type" value="Genomic_DNA"/>
</dbReference>
<protein>
    <submittedName>
        <fullName evidence="3">Chromatin remodeling complex subunit</fullName>
    </submittedName>
</protein>
<dbReference type="SMART" id="SM00268">
    <property type="entry name" value="ACTIN"/>
    <property type="match status" value="1"/>
</dbReference>
<gene>
    <name evidence="3" type="ORF">BT63DRAFT_430032</name>
</gene>
<organism evidence="3 4">
    <name type="scientific">Microthyrium microscopicum</name>
    <dbReference type="NCBI Taxonomy" id="703497"/>
    <lineage>
        <taxon>Eukaryota</taxon>
        <taxon>Fungi</taxon>
        <taxon>Dikarya</taxon>
        <taxon>Ascomycota</taxon>
        <taxon>Pezizomycotina</taxon>
        <taxon>Dothideomycetes</taxon>
        <taxon>Dothideomycetes incertae sedis</taxon>
        <taxon>Microthyriales</taxon>
        <taxon>Microthyriaceae</taxon>
        <taxon>Microthyrium</taxon>
    </lineage>
</organism>
<dbReference type="Proteomes" id="UP000799302">
    <property type="component" value="Unassembled WGS sequence"/>
</dbReference>
<dbReference type="Pfam" id="PF00022">
    <property type="entry name" value="Actin"/>
    <property type="match status" value="2"/>
</dbReference>
<feature type="compositionally biased region" description="Low complexity" evidence="2">
    <location>
        <begin position="532"/>
        <end position="544"/>
    </location>
</feature>
<dbReference type="Gene3D" id="3.90.640.10">
    <property type="entry name" value="Actin, Chain A, domain 4"/>
    <property type="match status" value="1"/>
</dbReference>
<feature type="region of interest" description="Disordered" evidence="2">
    <location>
        <begin position="1"/>
        <end position="32"/>
    </location>
</feature>
<dbReference type="InterPro" id="IPR043129">
    <property type="entry name" value="ATPase_NBD"/>
</dbReference>
<evidence type="ECO:0000313" key="4">
    <source>
        <dbReference type="Proteomes" id="UP000799302"/>
    </source>
</evidence>
<dbReference type="SUPFAM" id="SSF53067">
    <property type="entry name" value="Actin-like ATPase domain"/>
    <property type="match status" value="2"/>
</dbReference>
<evidence type="ECO:0000256" key="1">
    <source>
        <dbReference type="RuleBase" id="RU000487"/>
    </source>
</evidence>
<dbReference type="FunFam" id="3.30.420.40:FF:000232">
    <property type="entry name" value="Actin-related protein 8"/>
    <property type="match status" value="1"/>
</dbReference>
<dbReference type="PANTHER" id="PTHR11937">
    <property type="entry name" value="ACTIN"/>
    <property type="match status" value="1"/>
</dbReference>
<reference evidence="3" key="1">
    <citation type="journal article" date="2020" name="Stud. Mycol.">
        <title>101 Dothideomycetes genomes: a test case for predicting lifestyles and emergence of pathogens.</title>
        <authorList>
            <person name="Haridas S."/>
            <person name="Albert R."/>
            <person name="Binder M."/>
            <person name="Bloem J."/>
            <person name="Labutti K."/>
            <person name="Salamov A."/>
            <person name="Andreopoulos B."/>
            <person name="Baker S."/>
            <person name="Barry K."/>
            <person name="Bills G."/>
            <person name="Bluhm B."/>
            <person name="Cannon C."/>
            <person name="Castanera R."/>
            <person name="Culley D."/>
            <person name="Daum C."/>
            <person name="Ezra D."/>
            <person name="Gonzalez J."/>
            <person name="Henrissat B."/>
            <person name="Kuo A."/>
            <person name="Liang C."/>
            <person name="Lipzen A."/>
            <person name="Lutzoni F."/>
            <person name="Magnuson J."/>
            <person name="Mondo S."/>
            <person name="Nolan M."/>
            <person name="Ohm R."/>
            <person name="Pangilinan J."/>
            <person name="Park H.-J."/>
            <person name="Ramirez L."/>
            <person name="Alfaro M."/>
            <person name="Sun H."/>
            <person name="Tritt A."/>
            <person name="Yoshinaga Y."/>
            <person name="Zwiers L.-H."/>
            <person name="Turgeon B."/>
            <person name="Goodwin S."/>
            <person name="Spatafora J."/>
            <person name="Crous P."/>
            <person name="Grigoriev I."/>
        </authorList>
    </citation>
    <scope>NUCLEOTIDE SEQUENCE</scope>
    <source>
        <strain evidence="3">CBS 115976</strain>
    </source>
</reference>
<keyword evidence="4" id="KW-1185">Reference proteome</keyword>
<comment type="similarity">
    <text evidence="1">Belongs to the actin family.</text>
</comment>
<name>A0A6A6TVB5_9PEZI</name>
<dbReference type="AlphaFoldDB" id="A0A6A6TVB5"/>
<proteinExistence type="inferred from homology"/>
<evidence type="ECO:0000256" key="2">
    <source>
        <dbReference type="SAM" id="MobiDB-lite"/>
    </source>
</evidence>
<accession>A0A6A6TVB5</accession>
<feature type="compositionally biased region" description="Basic and acidic residues" evidence="2">
    <location>
        <begin position="13"/>
        <end position="23"/>
    </location>
</feature>
<dbReference type="InterPro" id="IPR004000">
    <property type="entry name" value="Actin"/>
</dbReference>
<feature type="region of interest" description="Disordered" evidence="2">
    <location>
        <begin position="527"/>
        <end position="602"/>
    </location>
</feature>
<dbReference type="Gene3D" id="3.30.420.580">
    <property type="match status" value="1"/>
</dbReference>
<sequence length="730" mass="82645">MAGKPKGKSGKAQQREEGLEKTDNNLPLTSWPQVPMINQKNYYTEYLKREDQYLAYRTLQEENTNRMVREARDKDRALAQGNGVPMANGNGAADNDEDMMDVDDSSEIHGSKIIVIHPGSQNLRIGFANDAIPKTVPMVVARRWKENESEENGGEPLPKRVKIDGEVPEEPEKQFGEEFASMCNTLSADLKARLRYKKIRLMPNSKELVVNYNRRSTPEMITEHNDPHRIEWTEIPARNPPDCITGAAALRIPENSKPRYKLFWPIKNGWLNEKDYKQKNMVLNDYFLVIEDAMKKELGVTRKKDLQQYSCVFVIPDLYEKVLVQTALEEFMRDFGFRRICFMQESLAASFGASYTMTCIVDVGAEKTSICCVEDGMCIEDSRINMKYGGRDVTEFYIKKLIHSHFPYSDINLKRRYDFLLAEELKQKFLSMNETDVVGNTYEFHLRAAGQDTRKYSFRVYDEIILPGIGYFDPSRFNFEGKLDGRRSIVDRSYDLYDNSPNDPTSAAQAMVLQWATQNIPSATIQVAESSTKPTATPAITATPQRDRPLNLLSRLQEMDGTPRSSAANSPAPEGTPQPRQGSPSGDATGANGTRPEPIDDRLRIAEESDRILPIMPLDEAIIVSIRQAARSDDRKMRDFLGGVMLVGGGCKMPGFNTFLEDRLRTILPGMAKEIMVGLPPRELDQQLVAWKGGSVFGRLSSSGNDSWVYQKEYDILGSKLLVQKLMFAY</sequence>